<reference evidence="6 7" key="1">
    <citation type="journal article" date="2020" name="Microorganisms">
        <title>Simultaneous Genome Sequencing of Prosthecochloris ethylica and Desulfuromonas acetoxidans within a Syntrophic Mixture Reveals Unique Pili and Protein Interactions.</title>
        <authorList>
            <person name="Kyndt J.A."/>
            <person name="Van Beeumen J.J."/>
            <person name="Meyer T.E."/>
        </authorList>
    </citation>
    <scope>NUCLEOTIDE SEQUENCE [LARGE SCALE GENOMIC DNA]</scope>
    <source>
        <strain evidence="6 7">N3</strain>
    </source>
</reference>
<keyword evidence="2 5" id="KW-0812">Transmembrane</keyword>
<dbReference type="Proteomes" id="UP000619838">
    <property type="component" value="Unassembled WGS sequence"/>
</dbReference>
<dbReference type="InterPro" id="IPR047662">
    <property type="entry name" value="SemiSWEET"/>
</dbReference>
<feature type="transmembrane region" description="Helical" evidence="5">
    <location>
        <begin position="6"/>
        <end position="24"/>
    </location>
</feature>
<organism evidence="6 7">
    <name type="scientific">Prosthecochloris ethylica</name>
    <dbReference type="NCBI Taxonomy" id="2743976"/>
    <lineage>
        <taxon>Bacteria</taxon>
        <taxon>Pseudomonadati</taxon>
        <taxon>Chlorobiota</taxon>
        <taxon>Chlorobiia</taxon>
        <taxon>Chlorobiales</taxon>
        <taxon>Chlorobiaceae</taxon>
        <taxon>Prosthecochloris</taxon>
    </lineage>
</organism>
<gene>
    <name evidence="6" type="ORF">INT08_01270</name>
</gene>
<dbReference type="Pfam" id="PF04193">
    <property type="entry name" value="PQ-loop"/>
    <property type="match status" value="1"/>
</dbReference>
<sequence length="84" mass="9613">MNDPEYLGYAAGILTTIAFLPQAFKVFRTRQARDISLLWAVTMIAGVFLWLCYGYSRGSVPMIMANSVTLCLLAIILWYKIRFR</sequence>
<accession>A0ABR9XPP4</accession>
<comment type="subcellular location">
    <subcellularLocation>
        <location evidence="1">Membrane</location>
        <topology evidence="1">Multi-pass membrane protein</topology>
    </subcellularLocation>
</comment>
<evidence type="ECO:0000256" key="4">
    <source>
        <dbReference type="ARBA" id="ARBA00023136"/>
    </source>
</evidence>
<feature type="transmembrane region" description="Helical" evidence="5">
    <location>
        <begin position="62"/>
        <end position="79"/>
    </location>
</feature>
<keyword evidence="7" id="KW-1185">Reference proteome</keyword>
<comment type="caution">
    <text evidence="6">The sequence shown here is derived from an EMBL/GenBank/DDBJ whole genome shotgun (WGS) entry which is preliminary data.</text>
</comment>
<dbReference type="EMBL" id="JADGII010000001">
    <property type="protein sequence ID" value="MBF0635813.1"/>
    <property type="molecule type" value="Genomic_DNA"/>
</dbReference>
<evidence type="ECO:0000313" key="6">
    <source>
        <dbReference type="EMBL" id="MBF0635813.1"/>
    </source>
</evidence>
<keyword evidence="4 5" id="KW-0472">Membrane</keyword>
<name>A0ABR9XPP4_9CHLB</name>
<evidence type="ECO:0000256" key="5">
    <source>
        <dbReference type="SAM" id="Phobius"/>
    </source>
</evidence>
<protein>
    <submittedName>
        <fullName evidence="6">SemiSWEET transporter</fullName>
    </submittedName>
</protein>
<feature type="transmembrane region" description="Helical" evidence="5">
    <location>
        <begin position="36"/>
        <end position="56"/>
    </location>
</feature>
<dbReference type="InterPro" id="IPR006603">
    <property type="entry name" value="PQ-loop_rpt"/>
</dbReference>
<evidence type="ECO:0000256" key="2">
    <source>
        <dbReference type="ARBA" id="ARBA00022692"/>
    </source>
</evidence>
<evidence type="ECO:0000256" key="3">
    <source>
        <dbReference type="ARBA" id="ARBA00022989"/>
    </source>
</evidence>
<dbReference type="NCBIfam" id="NF037968">
    <property type="entry name" value="SemiSWEET_2"/>
    <property type="match status" value="1"/>
</dbReference>
<dbReference type="RefSeq" id="WP_114607478.1">
    <property type="nucleotide sequence ID" value="NZ_JABVZQ010000002.1"/>
</dbReference>
<evidence type="ECO:0000313" key="7">
    <source>
        <dbReference type="Proteomes" id="UP000619838"/>
    </source>
</evidence>
<proteinExistence type="predicted"/>
<evidence type="ECO:0000256" key="1">
    <source>
        <dbReference type="ARBA" id="ARBA00004141"/>
    </source>
</evidence>
<dbReference type="Gene3D" id="1.20.1280.290">
    <property type="match status" value="1"/>
</dbReference>
<keyword evidence="3 5" id="KW-1133">Transmembrane helix</keyword>